<protein>
    <submittedName>
        <fullName evidence="1">Uncharacterized protein</fullName>
    </submittedName>
</protein>
<organism evidence="1 2">
    <name type="scientific">Pistacia atlantica</name>
    <dbReference type="NCBI Taxonomy" id="434234"/>
    <lineage>
        <taxon>Eukaryota</taxon>
        <taxon>Viridiplantae</taxon>
        <taxon>Streptophyta</taxon>
        <taxon>Embryophyta</taxon>
        <taxon>Tracheophyta</taxon>
        <taxon>Spermatophyta</taxon>
        <taxon>Magnoliopsida</taxon>
        <taxon>eudicotyledons</taxon>
        <taxon>Gunneridae</taxon>
        <taxon>Pentapetalae</taxon>
        <taxon>rosids</taxon>
        <taxon>malvids</taxon>
        <taxon>Sapindales</taxon>
        <taxon>Anacardiaceae</taxon>
        <taxon>Pistacia</taxon>
    </lineage>
</organism>
<evidence type="ECO:0000313" key="2">
    <source>
        <dbReference type="Proteomes" id="UP001164250"/>
    </source>
</evidence>
<keyword evidence="2" id="KW-1185">Reference proteome</keyword>
<dbReference type="EMBL" id="CM047902">
    <property type="protein sequence ID" value="KAJ0095666.1"/>
    <property type="molecule type" value="Genomic_DNA"/>
</dbReference>
<comment type="caution">
    <text evidence="1">The sequence shown here is derived from an EMBL/GenBank/DDBJ whole genome shotgun (WGS) entry which is preliminary data.</text>
</comment>
<dbReference type="Proteomes" id="UP001164250">
    <property type="component" value="Chromosome 6"/>
</dbReference>
<proteinExistence type="predicted"/>
<accession>A0ACC1B9M4</accession>
<name>A0ACC1B9M4_9ROSI</name>
<reference evidence="2" key="1">
    <citation type="journal article" date="2023" name="G3 (Bethesda)">
        <title>Genome assembly and association tests identify interacting loci associated with vigor, precocity, and sex in interspecific pistachio rootstocks.</title>
        <authorList>
            <person name="Palmer W."/>
            <person name="Jacygrad E."/>
            <person name="Sagayaradj S."/>
            <person name="Cavanaugh K."/>
            <person name="Han R."/>
            <person name="Bertier L."/>
            <person name="Beede B."/>
            <person name="Kafkas S."/>
            <person name="Golino D."/>
            <person name="Preece J."/>
            <person name="Michelmore R."/>
        </authorList>
    </citation>
    <scope>NUCLEOTIDE SEQUENCE [LARGE SCALE GENOMIC DNA]</scope>
</reference>
<sequence>MSSISLLLLLFPILFITFSLFATPSSSAVDTFVFGGCSQLKYAQGTPYESSVNSMLTSLVNSATFTTYNNFTIPSSTSQEALYGLFQCRGDLNNADCGRCVARAVSQLGTICANSCGGALQLEGCFVKYDNTSFLGVEDKTVVVRKCGPSIAYDSDALTRRDALLGYLGAGDGSYKPYRVGGSGDLAGMAQCVGDLSASECQDCLSDAIGRLKTDCGASKWGDMYLAKCYARYSKGGDHSNGGDGKRFRHLVGWWFLVFENNNDEEIEKTLAILIGLIAGVALLIIFLSFLRKVCEGERDGK</sequence>
<gene>
    <name evidence="1" type="ORF">Patl1_15507</name>
</gene>
<evidence type="ECO:0000313" key="1">
    <source>
        <dbReference type="EMBL" id="KAJ0095666.1"/>
    </source>
</evidence>